<feature type="region of interest" description="Disordered" evidence="1">
    <location>
        <begin position="187"/>
        <end position="241"/>
    </location>
</feature>
<evidence type="ECO:0000313" key="2">
    <source>
        <dbReference type="EMBL" id="KAK4026836.1"/>
    </source>
</evidence>
<name>A0ABR0ANY2_9CRUS</name>
<comment type="caution">
    <text evidence="2">The sequence shown here is derived from an EMBL/GenBank/DDBJ whole genome shotgun (WGS) entry which is preliminary data.</text>
</comment>
<gene>
    <name evidence="2" type="ORF">OUZ56_015862</name>
</gene>
<evidence type="ECO:0000256" key="1">
    <source>
        <dbReference type="SAM" id="MobiDB-lite"/>
    </source>
</evidence>
<dbReference type="Proteomes" id="UP001234178">
    <property type="component" value="Unassembled WGS sequence"/>
</dbReference>
<feature type="region of interest" description="Disordered" evidence="1">
    <location>
        <begin position="93"/>
        <end position="149"/>
    </location>
</feature>
<organism evidence="2 3">
    <name type="scientific">Daphnia magna</name>
    <dbReference type="NCBI Taxonomy" id="35525"/>
    <lineage>
        <taxon>Eukaryota</taxon>
        <taxon>Metazoa</taxon>
        <taxon>Ecdysozoa</taxon>
        <taxon>Arthropoda</taxon>
        <taxon>Crustacea</taxon>
        <taxon>Branchiopoda</taxon>
        <taxon>Diplostraca</taxon>
        <taxon>Cladocera</taxon>
        <taxon>Anomopoda</taxon>
        <taxon>Daphniidae</taxon>
        <taxon>Daphnia</taxon>
    </lineage>
</organism>
<proteinExistence type="predicted"/>
<reference evidence="2 3" key="1">
    <citation type="journal article" date="2023" name="Nucleic Acids Res.">
        <title>The hologenome of Daphnia magna reveals possible DNA methylation and microbiome-mediated evolution of the host genome.</title>
        <authorList>
            <person name="Chaturvedi A."/>
            <person name="Li X."/>
            <person name="Dhandapani V."/>
            <person name="Marshall H."/>
            <person name="Kissane S."/>
            <person name="Cuenca-Cambronero M."/>
            <person name="Asole G."/>
            <person name="Calvet F."/>
            <person name="Ruiz-Romero M."/>
            <person name="Marangio P."/>
            <person name="Guigo R."/>
            <person name="Rago D."/>
            <person name="Mirbahai L."/>
            <person name="Eastwood N."/>
            <person name="Colbourne J.K."/>
            <person name="Zhou J."/>
            <person name="Mallon E."/>
            <person name="Orsini L."/>
        </authorList>
    </citation>
    <scope>NUCLEOTIDE SEQUENCE [LARGE SCALE GENOMIC DNA]</scope>
    <source>
        <strain evidence="2">LRV0_1</strain>
    </source>
</reference>
<sequence>MTTSAQSVPEEFSFRLTNWPSDTFISTISINSNNPIFKCHADGFLAPVWIAVCDLDWNETDKTLATLLRFEQQSYKSELDTFHTLAFQELKSGVEEPNSEGGQSFWAEEDTGHRGSPPEPLDRRLGRALPPPKRTIDIEDHAGATRSSPRILRFVRRALPPPKRKFDIEDRRRSNEVVAQYLKGLTTTEEDAEHRGLALEQRDRRHGFAKRARPSLKRTTGRPGSSLDQRGSPSIPEIHAH</sequence>
<feature type="compositionally biased region" description="Basic residues" evidence="1">
    <location>
        <begin position="204"/>
        <end position="220"/>
    </location>
</feature>
<feature type="compositionally biased region" description="Polar residues" evidence="1">
    <location>
        <begin position="222"/>
        <end position="232"/>
    </location>
</feature>
<keyword evidence="3" id="KW-1185">Reference proteome</keyword>
<feature type="compositionally biased region" description="Basic and acidic residues" evidence="1">
    <location>
        <begin position="192"/>
        <end position="203"/>
    </location>
</feature>
<accession>A0ABR0ANY2</accession>
<feature type="compositionally biased region" description="Basic and acidic residues" evidence="1">
    <location>
        <begin position="134"/>
        <end position="143"/>
    </location>
</feature>
<protein>
    <submittedName>
        <fullName evidence="2">Uncharacterized protein</fullName>
    </submittedName>
</protein>
<evidence type="ECO:0000313" key="3">
    <source>
        <dbReference type="Proteomes" id="UP001234178"/>
    </source>
</evidence>
<dbReference type="EMBL" id="JAOYFB010000038">
    <property type="protein sequence ID" value="KAK4026836.1"/>
    <property type="molecule type" value="Genomic_DNA"/>
</dbReference>